<dbReference type="AlphaFoldDB" id="A0A0M9WD91"/>
<reference evidence="1 2" key="1">
    <citation type="submission" date="2015-08" db="EMBL/GenBank/DDBJ databases">
        <title>Genome sequencing of Penicillium nordicum.</title>
        <authorList>
            <person name="Nguyen H.D."/>
            <person name="Seifert K.A."/>
        </authorList>
    </citation>
    <scope>NUCLEOTIDE SEQUENCE [LARGE SCALE GENOMIC DNA]</scope>
    <source>
        <strain evidence="1 2">DAOMC 185683</strain>
    </source>
</reference>
<protein>
    <submittedName>
        <fullName evidence="1">Uncharacterized protein</fullName>
    </submittedName>
</protein>
<evidence type="ECO:0000313" key="1">
    <source>
        <dbReference type="EMBL" id="KOS40482.1"/>
    </source>
</evidence>
<organism evidence="1 2">
    <name type="scientific">Penicillium nordicum</name>
    <dbReference type="NCBI Taxonomy" id="229535"/>
    <lineage>
        <taxon>Eukaryota</taxon>
        <taxon>Fungi</taxon>
        <taxon>Dikarya</taxon>
        <taxon>Ascomycota</taxon>
        <taxon>Pezizomycotina</taxon>
        <taxon>Eurotiomycetes</taxon>
        <taxon>Eurotiomycetidae</taxon>
        <taxon>Eurotiales</taxon>
        <taxon>Aspergillaceae</taxon>
        <taxon>Penicillium</taxon>
    </lineage>
</organism>
<feature type="non-terminal residue" evidence="1">
    <location>
        <position position="87"/>
    </location>
</feature>
<name>A0A0M9WD91_9EURO</name>
<accession>A0A0M9WD91</accession>
<proteinExistence type="predicted"/>
<keyword evidence="2" id="KW-1185">Reference proteome</keyword>
<dbReference type="Proteomes" id="UP000037696">
    <property type="component" value="Unassembled WGS sequence"/>
</dbReference>
<sequence length="87" mass="9596">MILSNRSSVQEKEGDQQPSELPIPLLLRVTQYAFLPLLPQGKSSHSRLSTIVLNTTVCWEKVGEGFLIAKTNNAGVYIPCKPSEHCS</sequence>
<comment type="caution">
    <text evidence="1">The sequence shown here is derived from an EMBL/GenBank/DDBJ whole genome shotgun (WGS) entry which is preliminary data.</text>
</comment>
<gene>
    <name evidence="1" type="ORF">ACN38_g8646</name>
</gene>
<dbReference type="EMBL" id="LHQQ01000162">
    <property type="protein sequence ID" value="KOS40482.1"/>
    <property type="molecule type" value="Genomic_DNA"/>
</dbReference>
<evidence type="ECO:0000313" key="2">
    <source>
        <dbReference type="Proteomes" id="UP000037696"/>
    </source>
</evidence>